<dbReference type="STRING" id="299467.A0A443SD80"/>
<dbReference type="PROSITE" id="PS00211">
    <property type="entry name" value="ABC_TRANSPORTER_1"/>
    <property type="match status" value="1"/>
</dbReference>
<dbReference type="SUPFAM" id="SSF52540">
    <property type="entry name" value="P-loop containing nucleoside triphosphate hydrolases"/>
    <property type="match status" value="2"/>
</dbReference>
<protein>
    <submittedName>
        <fullName evidence="9">ATP-binding cassette sub-family A member 3-like protein</fullName>
    </submittedName>
</protein>
<feature type="domain" description="ABC transporter" evidence="8">
    <location>
        <begin position="388"/>
        <end position="618"/>
    </location>
</feature>
<dbReference type="PANTHER" id="PTHR19229">
    <property type="entry name" value="ATP-BINDING CASSETTE TRANSPORTER SUBFAMILY A ABCA"/>
    <property type="match status" value="1"/>
</dbReference>
<dbReference type="CDD" id="cd03263">
    <property type="entry name" value="ABC_subfamily_A"/>
    <property type="match status" value="1"/>
</dbReference>
<dbReference type="InterPro" id="IPR026082">
    <property type="entry name" value="ABCA"/>
</dbReference>
<evidence type="ECO:0000256" key="4">
    <source>
        <dbReference type="ARBA" id="ARBA00022840"/>
    </source>
</evidence>
<dbReference type="OrthoDB" id="6435757at2759"/>
<evidence type="ECO:0000313" key="9">
    <source>
        <dbReference type="EMBL" id="RWS25444.1"/>
    </source>
</evidence>
<evidence type="ECO:0000256" key="3">
    <source>
        <dbReference type="ARBA" id="ARBA00022741"/>
    </source>
</evidence>
<keyword evidence="6 7" id="KW-0472">Membrane</keyword>
<keyword evidence="5 7" id="KW-1133">Transmembrane helix</keyword>
<dbReference type="SMART" id="SM00382">
    <property type="entry name" value="AAA"/>
    <property type="match status" value="1"/>
</dbReference>
<dbReference type="InterPro" id="IPR017871">
    <property type="entry name" value="ABC_transporter-like_CS"/>
</dbReference>
<feature type="transmembrane region" description="Helical" evidence="7">
    <location>
        <begin position="109"/>
        <end position="135"/>
    </location>
</feature>
<gene>
    <name evidence="9" type="ORF">B4U80_10862</name>
</gene>
<accession>A0A443SD80</accession>
<evidence type="ECO:0000259" key="8">
    <source>
        <dbReference type="PROSITE" id="PS50893"/>
    </source>
</evidence>
<evidence type="ECO:0000256" key="7">
    <source>
        <dbReference type="SAM" id="Phobius"/>
    </source>
</evidence>
<dbReference type="Pfam" id="PF12698">
    <property type="entry name" value="ABC2_membrane_3"/>
    <property type="match status" value="1"/>
</dbReference>
<comment type="subcellular location">
    <subcellularLocation>
        <location evidence="1">Membrane</location>
        <topology evidence="1">Multi-pass membrane protein</topology>
    </subcellularLocation>
</comment>
<keyword evidence="4 9" id="KW-0067">ATP-binding</keyword>
<dbReference type="Pfam" id="PF00005">
    <property type="entry name" value="ABC_tran"/>
    <property type="match status" value="2"/>
</dbReference>
<reference evidence="9 10" key="1">
    <citation type="journal article" date="2018" name="Gigascience">
        <title>Genomes of trombidid mites reveal novel predicted allergens and laterally-transferred genes associated with secondary metabolism.</title>
        <authorList>
            <person name="Dong X."/>
            <person name="Chaisiri K."/>
            <person name="Xia D."/>
            <person name="Armstrong S.D."/>
            <person name="Fang Y."/>
            <person name="Donnelly M.J."/>
            <person name="Kadowaki T."/>
            <person name="McGarry J.W."/>
            <person name="Darby A.C."/>
            <person name="Makepeace B.L."/>
        </authorList>
    </citation>
    <scope>NUCLEOTIDE SEQUENCE [LARGE SCALE GENOMIC DNA]</scope>
    <source>
        <strain evidence="9">UoL-UT</strain>
    </source>
</reference>
<evidence type="ECO:0000256" key="5">
    <source>
        <dbReference type="ARBA" id="ARBA00022989"/>
    </source>
</evidence>
<dbReference type="InterPro" id="IPR003593">
    <property type="entry name" value="AAA+_ATPase"/>
</dbReference>
<proteinExistence type="predicted"/>
<dbReference type="InterPro" id="IPR013525">
    <property type="entry name" value="ABC2_TM"/>
</dbReference>
<dbReference type="InterPro" id="IPR027417">
    <property type="entry name" value="P-loop_NTPase"/>
</dbReference>
<dbReference type="VEuPathDB" id="VectorBase:LDEU006596"/>
<dbReference type="GO" id="GO:0016020">
    <property type="term" value="C:membrane"/>
    <property type="evidence" value="ECO:0007669"/>
    <property type="project" value="UniProtKB-SubCell"/>
</dbReference>
<feature type="transmembrane region" description="Helical" evidence="7">
    <location>
        <begin position="217"/>
        <end position="239"/>
    </location>
</feature>
<dbReference type="EMBL" id="NCKV01003702">
    <property type="protein sequence ID" value="RWS25444.1"/>
    <property type="molecule type" value="Genomic_DNA"/>
</dbReference>
<evidence type="ECO:0000313" key="10">
    <source>
        <dbReference type="Proteomes" id="UP000288716"/>
    </source>
</evidence>
<dbReference type="GO" id="GO:0016887">
    <property type="term" value="F:ATP hydrolysis activity"/>
    <property type="evidence" value="ECO:0007669"/>
    <property type="project" value="InterPro"/>
</dbReference>
<comment type="caution">
    <text evidence="9">The sequence shown here is derived from an EMBL/GenBank/DDBJ whole genome shotgun (WGS) entry which is preliminary data.</text>
</comment>
<dbReference type="PROSITE" id="PS50893">
    <property type="entry name" value="ABC_TRANSPORTER_2"/>
    <property type="match status" value="1"/>
</dbReference>
<evidence type="ECO:0000256" key="1">
    <source>
        <dbReference type="ARBA" id="ARBA00004141"/>
    </source>
</evidence>
<evidence type="ECO:0000256" key="2">
    <source>
        <dbReference type="ARBA" id="ARBA00022692"/>
    </source>
</evidence>
<dbReference type="GO" id="GO:0005524">
    <property type="term" value="F:ATP binding"/>
    <property type="evidence" value="ECO:0007669"/>
    <property type="project" value="UniProtKB-KW"/>
</dbReference>
<name>A0A443SD80_9ACAR</name>
<dbReference type="GO" id="GO:0005319">
    <property type="term" value="F:lipid transporter activity"/>
    <property type="evidence" value="ECO:0007669"/>
    <property type="project" value="TreeGrafter"/>
</dbReference>
<dbReference type="GO" id="GO:0140359">
    <property type="term" value="F:ABC-type transporter activity"/>
    <property type="evidence" value="ECO:0007669"/>
    <property type="project" value="InterPro"/>
</dbReference>
<dbReference type="InterPro" id="IPR003439">
    <property type="entry name" value="ABC_transporter-like_ATP-bd"/>
</dbReference>
<dbReference type="AlphaFoldDB" id="A0A443SD80"/>
<keyword evidence="3" id="KW-0547">Nucleotide-binding</keyword>
<dbReference type="Gene3D" id="3.40.50.300">
    <property type="entry name" value="P-loop containing nucleotide triphosphate hydrolases"/>
    <property type="match status" value="2"/>
</dbReference>
<organism evidence="9 10">
    <name type="scientific">Leptotrombidium deliense</name>
    <dbReference type="NCBI Taxonomy" id="299467"/>
    <lineage>
        <taxon>Eukaryota</taxon>
        <taxon>Metazoa</taxon>
        <taxon>Ecdysozoa</taxon>
        <taxon>Arthropoda</taxon>
        <taxon>Chelicerata</taxon>
        <taxon>Arachnida</taxon>
        <taxon>Acari</taxon>
        <taxon>Acariformes</taxon>
        <taxon>Trombidiformes</taxon>
        <taxon>Prostigmata</taxon>
        <taxon>Anystina</taxon>
        <taxon>Parasitengona</taxon>
        <taxon>Trombiculoidea</taxon>
        <taxon>Trombiculidae</taxon>
        <taxon>Leptotrombidium</taxon>
    </lineage>
</organism>
<feature type="transmembrane region" description="Helical" evidence="7">
    <location>
        <begin position="191"/>
        <end position="210"/>
    </location>
</feature>
<dbReference type="PANTHER" id="PTHR19229:SF250">
    <property type="entry name" value="ABC TRANSPORTER DOMAIN-CONTAINING PROTEIN-RELATED"/>
    <property type="match status" value="1"/>
</dbReference>
<feature type="transmembrane region" description="Helical" evidence="7">
    <location>
        <begin position="156"/>
        <end position="179"/>
    </location>
</feature>
<feature type="transmembrane region" description="Helical" evidence="7">
    <location>
        <begin position="321"/>
        <end position="342"/>
    </location>
</feature>
<feature type="transmembrane region" description="Helical" evidence="7">
    <location>
        <begin position="262"/>
        <end position="284"/>
    </location>
</feature>
<dbReference type="Proteomes" id="UP000288716">
    <property type="component" value="Unassembled WGS sequence"/>
</dbReference>
<dbReference type="FunFam" id="3.40.50.300:FF:000933">
    <property type="entry name" value="ABC transporter A family member 7"/>
    <property type="match status" value="1"/>
</dbReference>
<keyword evidence="2 7" id="KW-0812">Transmembrane</keyword>
<sequence length="857" mass="97135">MKIREISSNEMRNDSDFAAILFQDVQNAPDYQLDYVVRPVLFRETNTLYNKQKQPQLYKASSYNAYIVSGFVEIQMAVNIAFFATNNLIPAFLPPVPLPDINIFNDAPFLSAILIYYSAFIATVLPLMVFMKRVLDEKSSEIKKLLKLMAMREFEYWLSKIIFATLVFLLLNTVIVYFVYHIAGDRIDPSLLFVVLLIYFFSQLFLTMSISAFFKHAIFGIAAILAVQLLSSYPLWWFLKKPGVQDQIIRLFQGSKDLPEELYLLFCIIIPPNYSMLLSLFIIVEGSNYAYALEHLPHLAPYTPQWPNIFNIPPEYRIMSLGLIMCASIVGATMWLCVHLLLSTYIRSEDDIATEVNLWTKNEEPVAGSNEQMESMFEEEPKHLNVGIVIKNVTKTFPGNKIAVNNLSLNLYFGQITVLLGHNGAGKTTLMNMMTGLISPTSGSIVIDGFDITTDREKARRRLGLCPQREMLLENFTVEEHLYIFAILKGFPESNLKDEITNVLKLLNLSEKRKLNAKSLSGGMRRKLQFGIAIVGGCKILVLDEPSSGLDVESRRLIWDLLRSLRKGFLILMTTHHMEEADCLGDRIIIMADGQIKCSGSSSFLKQVFNVGHHLRILSESEDKKEIEHFVYENCSGVKLENETALELVFRIPPLKSAKLYSLCTLLESNKDSLRIQSFGLNMTSLDDVFLNSYHMFKKVISQFVAVNKLSFSVQKNEFFGFLGVNGAGKTTTFRMLTGDLVATSGNAYLSSYSLRNNFREYQQEIGYCPQQNVLLESLTGRQTLEFFARVRGISRKNLTKAVNEMLQCVDLEAYSEIATSVYSGGNVRKLALGIALIGKSQFLHEEHYSALVQFNT</sequence>
<evidence type="ECO:0000256" key="6">
    <source>
        <dbReference type="ARBA" id="ARBA00023136"/>
    </source>
</evidence>
<keyword evidence="10" id="KW-1185">Reference proteome</keyword>